<proteinExistence type="predicted"/>
<evidence type="ECO:0000313" key="2">
    <source>
        <dbReference type="EMBL" id="KKK88603.1"/>
    </source>
</evidence>
<name>A0A0F8Z4C1_9ZZZZ</name>
<comment type="caution">
    <text evidence="2">The sequence shown here is derived from an EMBL/GenBank/DDBJ whole genome shotgun (WGS) entry which is preliminary data.</text>
</comment>
<accession>A0A0F8Z4C1</accession>
<feature type="non-terminal residue" evidence="2">
    <location>
        <position position="1"/>
    </location>
</feature>
<protein>
    <submittedName>
        <fullName evidence="2">Uncharacterized protein</fullName>
    </submittedName>
</protein>
<organism evidence="2">
    <name type="scientific">marine sediment metagenome</name>
    <dbReference type="NCBI Taxonomy" id="412755"/>
    <lineage>
        <taxon>unclassified sequences</taxon>
        <taxon>metagenomes</taxon>
        <taxon>ecological metagenomes</taxon>
    </lineage>
</organism>
<feature type="region of interest" description="Disordered" evidence="1">
    <location>
        <begin position="42"/>
        <end position="63"/>
    </location>
</feature>
<gene>
    <name evidence="2" type="ORF">LCGC14_2741470</name>
</gene>
<dbReference type="EMBL" id="LAZR01049878">
    <property type="protein sequence ID" value="KKK88603.1"/>
    <property type="molecule type" value="Genomic_DNA"/>
</dbReference>
<dbReference type="AlphaFoldDB" id="A0A0F8Z4C1"/>
<reference evidence="2" key="1">
    <citation type="journal article" date="2015" name="Nature">
        <title>Complex archaea that bridge the gap between prokaryotes and eukaryotes.</title>
        <authorList>
            <person name="Spang A."/>
            <person name="Saw J.H."/>
            <person name="Jorgensen S.L."/>
            <person name="Zaremba-Niedzwiedzka K."/>
            <person name="Martijn J."/>
            <person name="Lind A.E."/>
            <person name="van Eijk R."/>
            <person name="Schleper C."/>
            <person name="Guy L."/>
            <person name="Ettema T.J."/>
        </authorList>
    </citation>
    <scope>NUCLEOTIDE SEQUENCE</scope>
</reference>
<evidence type="ECO:0000256" key="1">
    <source>
        <dbReference type="SAM" id="MobiDB-lite"/>
    </source>
</evidence>
<sequence length="112" mass="13676">MTKAIEDFKKKEIPREELKKPNEKQKLYKKIRYEYEIKPPILPRNAKQYQKSNNDHKEERRKKNQINFPIYKLKNKFYVVIKEKSQIEDAKILAHQNNNAEIVTLEKYIKKT</sequence>